<dbReference type="Pfam" id="PF01436">
    <property type="entry name" value="NHL"/>
    <property type="match status" value="1"/>
</dbReference>
<dbReference type="PANTHER" id="PTHR10680:SF14">
    <property type="entry name" value="PEPTIDYL-GLYCINE ALPHA-AMIDATING MONOOXYGENASE"/>
    <property type="match status" value="1"/>
</dbReference>
<dbReference type="GO" id="GO:0006518">
    <property type="term" value="P:peptide metabolic process"/>
    <property type="evidence" value="ECO:0007669"/>
    <property type="project" value="InterPro"/>
</dbReference>
<evidence type="ECO:0000256" key="4">
    <source>
        <dbReference type="ARBA" id="ARBA00022737"/>
    </source>
</evidence>
<keyword evidence="14" id="KW-1185">Reference proteome</keyword>
<comment type="caution">
    <text evidence="13">The sequence shown here is derived from an EMBL/GenBank/DDBJ whole genome shotgun (WGS) entry which is preliminary data.</text>
</comment>
<dbReference type="InterPro" id="IPR001258">
    <property type="entry name" value="NHL_repeat"/>
</dbReference>
<organism evidence="13 14">
    <name type="scientific">Schistosoma mekongi</name>
    <name type="common">Parasitic worm</name>
    <dbReference type="NCBI Taxonomy" id="38744"/>
    <lineage>
        <taxon>Eukaryota</taxon>
        <taxon>Metazoa</taxon>
        <taxon>Spiralia</taxon>
        <taxon>Lophotrochozoa</taxon>
        <taxon>Platyhelminthes</taxon>
        <taxon>Trematoda</taxon>
        <taxon>Digenea</taxon>
        <taxon>Strigeidida</taxon>
        <taxon>Schistosomatoidea</taxon>
        <taxon>Schistosomatidae</taxon>
        <taxon>Schistosoma</taxon>
    </lineage>
</organism>
<evidence type="ECO:0000256" key="11">
    <source>
        <dbReference type="PROSITE-ProRule" id="PRU00504"/>
    </source>
</evidence>
<comment type="cofactor">
    <cofactor evidence="9">
        <name>Zn(2+)</name>
        <dbReference type="ChEBI" id="CHEBI:29105"/>
    </cofactor>
    <text evidence="9">Binds one Zn(2+) ion per subunit.</text>
</comment>
<keyword evidence="9" id="KW-0862">Zinc</keyword>
<dbReference type="InterPro" id="IPR011042">
    <property type="entry name" value="6-blade_b-propeller_TolB-like"/>
</dbReference>
<dbReference type="SUPFAM" id="SSF63829">
    <property type="entry name" value="Calcium-dependent phosphotriesterase"/>
    <property type="match status" value="1"/>
</dbReference>
<keyword evidence="4" id="KW-0677">Repeat</keyword>
<dbReference type="PRINTS" id="PR00790">
    <property type="entry name" value="PAMONOXGNASE"/>
</dbReference>
<evidence type="ECO:0000313" key="14">
    <source>
        <dbReference type="Proteomes" id="UP001292079"/>
    </source>
</evidence>
<name>A0AAE1Z6T9_SCHME</name>
<proteinExistence type="predicted"/>
<dbReference type="GO" id="GO:0046872">
    <property type="term" value="F:metal ion binding"/>
    <property type="evidence" value="ECO:0007669"/>
    <property type="project" value="UniProtKB-KW"/>
</dbReference>
<feature type="disulfide bond" evidence="10">
    <location>
        <begin position="266"/>
        <end position="277"/>
    </location>
</feature>
<feature type="binding site" evidence="8">
    <location>
        <position position="270"/>
    </location>
    <ligand>
        <name>a protein</name>
        <dbReference type="ChEBI" id="CHEBI:16541"/>
    </ligand>
    <ligandPart>
        <name>C-terminal Xaa-(2S)-2-hydroxyglycine residue</name>
        <dbReference type="ChEBI" id="CHEBI:142768"/>
    </ligandPart>
</feature>
<keyword evidence="6" id="KW-0325">Glycoprotein</keyword>
<dbReference type="EMBL" id="JALJAT010000008">
    <property type="protein sequence ID" value="KAK4467884.1"/>
    <property type="molecule type" value="Genomic_DNA"/>
</dbReference>
<reference evidence="13" key="1">
    <citation type="submission" date="2022-04" db="EMBL/GenBank/DDBJ databases">
        <authorList>
            <person name="Xu L."/>
            <person name="Lv Z."/>
        </authorList>
    </citation>
    <scope>NUCLEOTIDE SEQUENCE</scope>
    <source>
        <strain evidence="13">LV_2022a</strain>
    </source>
</reference>
<feature type="binding site" evidence="9">
    <location>
        <position position="149"/>
    </location>
    <ligand>
        <name>Zn(2+)</name>
        <dbReference type="ChEBI" id="CHEBI:29105"/>
        <note>catalytic</note>
    </ligand>
</feature>
<dbReference type="GO" id="GO:0005576">
    <property type="term" value="C:extracellular region"/>
    <property type="evidence" value="ECO:0007669"/>
    <property type="project" value="TreeGrafter"/>
</dbReference>
<dbReference type="GO" id="GO:0004598">
    <property type="term" value="F:peptidylamidoglycolate lyase activity"/>
    <property type="evidence" value="ECO:0007669"/>
    <property type="project" value="UniProtKB-EC"/>
</dbReference>
<evidence type="ECO:0000256" key="8">
    <source>
        <dbReference type="PIRSR" id="PIRSR600720-1"/>
    </source>
</evidence>
<evidence type="ECO:0000256" key="7">
    <source>
        <dbReference type="ARBA" id="ARBA00023239"/>
    </source>
</evidence>
<evidence type="ECO:0000256" key="9">
    <source>
        <dbReference type="PIRSR" id="PIRSR600720-2"/>
    </source>
</evidence>
<evidence type="ECO:0000256" key="12">
    <source>
        <dbReference type="SAM" id="SignalP"/>
    </source>
</evidence>
<evidence type="ECO:0000256" key="10">
    <source>
        <dbReference type="PIRSR" id="PIRSR600720-3"/>
    </source>
</evidence>
<keyword evidence="2 9" id="KW-0479">Metal-binding</keyword>
<evidence type="ECO:0000313" key="13">
    <source>
        <dbReference type="EMBL" id="KAK4467884.1"/>
    </source>
</evidence>
<feature type="chain" id="PRO_5042018724" description="peptidylamidoglycolate lyase" evidence="12">
    <location>
        <begin position="33"/>
        <end position="426"/>
    </location>
</feature>
<dbReference type="EC" id="4.3.2.5" evidence="1"/>
<feature type="repeat" description="NHL" evidence="11">
    <location>
        <begin position="134"/>
        <end position="175"/>
    </location>
</feature>
<sequence>MIYTKLMIIMNRQNLCLHFLINLLLIWQYVTCKDDDLQMYSFQNVDGDDDDNEELPKQNNFFVAFDEFWPSKDVNKYLGVISSIKATDESASNVFVLHRDDRVWDINTFDHQNNYRLNRSDPIQNGVLVQIFDGEIKRTYLPVKFYLPHGFTIDPEGNFWITDIALHQVFKFSPDLSNDPLLILGERFKSGSGMNQFCKPTDVVVATNGQIFISDGYCNSRIMKFNENGELLKSWGQKTNDSKSPGPYDLNIPHQLSLLEEEDAICVADRENKRIVCYTAGLYSQTLDNTGEYLFEYNQPNMRPIYGVAIESSQKLIFALIGSESTEEDNSKVEIIDFYTQKLIGEIKNKWKSGFGNVHSIATCPSTKSTSCILFCNTNLPLRLLKSSSNKSLRIRKISKHQENLIQEQSNQRLWLYHLQFNSYDN</sequence>
<feature type="disulfide bond" evidence="10">
    <location>
        <begin position="198"/>
        <end position="218"/>
    </location>
</feature>
<dbReference type="CDD" id="cd14958">
    <property type="entry name" value="NHL_PAL_like"/>
    <property type="match status" value="1"/>
</dbReference>
<dbReference type="PROSITE" id="PS51125">
    <property type="entry name" value="NHL"/>
    <property type="match status" value="2"/>
</dbReference>
<dbReference type="Proteomes" id="UP001292079">
    <property type="component" value="Unassembled WGS sequence"/>
</dbReference>
<gene>
    <name evidence="13" type="ORF">MN116_008496</name>
</gene>
<protein>
    <recommendedName>
        <fullName evidence="1">peptidylamidoglycolate lyase</fullName>
        <ecNumber evidence="1">4.3.2.5</ecNumber>
    </recommendedName>
</protein>
<dbReference type="PANTHER" id="PTHR10680">
    <property type="entry name" value="PEPTIDYL-GLYCINE ALPHA-AMIDATING MONOOXYGENASE"/>
    <property type="match status" value="1"/>
</dbReference>
<evidence type="ECO:0000256" key="2">
    <source>
        <dbReference type="ARBA" id="ARBA00022723"/>
    </source>
</evidence>
<evidence type="ECO:0000256" key="5">
    <source>
        <dbReference type="ARBA" id="ARBA00023157"/>
    </source>
</evidence>
<feature type="repeat" description="NHL" evidence="11">
    <location>
        <begin position="186"/>
        <end position="228"/>
    </location>
</feature>
<keyword evidence="7" id="KW-0456">Lyase</keyword>
<dbReference type="InterPro" id="IPR000720">
    <property type="entry name" value="PHM/PAL"/>
</dbReference>
<evidence type="ECO:0000256" key="1">
    <source>
        <dbReference type="ARBA" id="ARBA00012343"/>
    </source>
</evidence>
<accession>A0AAE1Z6T9</accession>
<keyword evidence="3 12" id="KW-0732">Signal</keyword>
<evidence type="ECO:0000256" key="3">
    <source>
        <dbReference type="ARBA" id="ARBA00022729"/>
    </source>
</evidence>
<dbReference type="GO" id="GO:0016020">
    <property type="term" value="C:membrane"/>
    <property type="evidence" value="ECO:0007669"/>
    <property type="project" value="InterPro"/>
</dbReference>
<dbReference type="Gene3D" id="2.120.10.30">
    <property type="entry name" value="TolB, C-terminal domain"/>
    <property type="match status" value="1"/>
</dbReference>
<feature type="binding site" evidence="8">
    <location>
        <position position="217"/>
    </location>
    <ligand>
        <name>a protein</name>
        <dbReference type="ChEBI" id="CHEBI:16541"/>
    </ligand>
    <ligandPart>
        <name>C-terminal Xaa-(2S)-2-hydroxyglycine residue</name>
        <dbReference type="ChEBI" id="CHEBI:142768"/>
    </ligandPart>
</feature>
<feature type="binding site" evidence="9">
    <location>
        <position position="254"/>
    </location>
    <ligand>
        <name>Zn(2+)</name>
        <dbReference type="ChEBI" id="CHEBI:29105"/>
        <note>catalytic</note>
    </ligand>
</feature>
<evidence type="ECO:0000256" key="6">
    <source>
        <dbReference type="ARBA" id="ARBA00023180"/>
    </source>
</evidence>
<feature type="signal peptide" evidence="12">
    <location>
        <begin position="1"/>
        <end position="32"/>
    </location>
</feature>
<dbReference type="AlphaFoldDB" id="A0AAE1Z6T9"/>
<keyword evidence="5 10" id="KW-1015">Disulfide bond</keyword>
<reference evidence="13" key="2">
    <citation type="journal article" date="2023" name="Infect Dis Poverty">
        <title>Chromosome-scale genome of the human blood fluke Schistosoma mekongi and its implications for public health.</title>
        <authorList>
            <person name="Zhou M."/>
            <person name="Xu L."/>
            <person name="Xu D."/>
            <person name="Chen W."/>
            <person name="Khan J."/>
            <person name="Hu Y."/>
            <person name="Huang H."/>
            <person name="Wei H."/>
            <person name="Zhang Y."/>
            <person name="Chusongsang P."/>
            <person name="Tanasarnprasert K."/>
            <person name="Hu X."/>
            <person name="Limpanont Y."/>
            <person name="Lv Z."/>
        </authorList>
    </citation>
    <scope>NUCLEOTIDE SEQUENCE</scope>
    <source>
        <strain evidence="13">LV_2022a</strain>
    </source>
</reference>
<feature type="binding site" evidence="8">
    <location>
        <position position="99"/>
    </location>
    <ligand>
        <name>a protein</name>
        <dbReference type="ChEBI" id="CHEBI:16541"/>
    </ligand>
    <ligandPart>
        <name>C-terminal Xaa-(2S)-2-hydroxyglycine residue</name>
        <dbReference type="ChEBI" id="CHEBI:142768"/>
    </ligandPart>
</feature>